<sequence>MTFAENIKQTRQRLFYSQEAFAKELNVNLTTVSRWETGKSKPNISTMRQIKEFCTKYNADYKPLESSWLAFEQEK</sequence>
<dbReference type="CDD" id="cd00093">
    <property type="entry name" value="HTH_XRE"/>
    <property type="match status" value="1"/>
</dbReference>
<dbReference type="AlphaFoldDB" id="A0A414CJ76"/>
<dbReference type="PANTHER" id="PTHR46558:SF15">
    <property type="entry name" value="HELIX-TURN-HELIX DOMAIN PROTEIN"/>
    <property type="match status" value="1"/>
</dbReference>
<dbReference type="InterPro" id="IPR001387">
    <property type="entry name" value="Cro/C1-type_HTH"/>
</dbReference>
<comment type="caution">
    <text evidence="3">The sequence shown here is derived from an EMBL/GenBank/DDBJ whole genome shotgun (WGS) entry which is preliminary data.</text>
</comment>
<evidence type="ECO:0000313" key="4">
    <source>
        <dbReference type="Proteomes" id="UP000285773"/>
    </source>
</evidence>
<accession>A0A414CJ76</accession>
<proteinExistence type="predicted"/>
<feature type="domain" description="HTH cro/C1-type" evidence="2">
    <location>
        <begin position="7"/>
        <end position="50"/>
    </location>
</feature>
<organism evidence="3 4">
    <name type="scientific">Streptococcus parasanguinis</name>
    <dbReference type="NCBI Taxonomy" id="1318"/>
    <lineage>
        <taxon>Bacteria</taxon>
        <taxon>Bacillati</taxon>
        <taxon>Bacillota</taxon>
        <taxon>Bacilli</taxon>
        <taxon>Lactobacillales</taxon>
        <taxon>Streptococcaceae</taxon>
        <taxon>Streptococcus</taxon>
    </lineage>
</organism>
<evidence type="ECO:0000256" key="1">
    <source>
        <dbReference type="ARBA" id="ARBA00023125"/>
    </source>
</evidence>
<name>A0A414CJ76_STRPA</name>
<evidence type="ECO:0000259" key="2">
    <source>
        <dbReference type="PROSITE" id="PS50943"/>
    </source>
</evidence>
<dbReference type="SMART" id="SM00530">
    <property type="entry name" value="HTH_XRE"/>
    <property type="match status" value="1"/>
</dbReference>
<dbReference type="Pfam" id="PF01381">
    <property type="entry name" value="HTH_3"/>
    <property type="match status" value="1"/>
</dbReference>
<dbReference type="Gene3D" id="1.10.260.40">
    <property type="entry name" value="lambda repressor-like DNA-binding domains"/>
    <property type="match status" value="1"/>
</dbReference>
<dbReference type="SUPFAM" id="SSF47413">
    <property type="entry name" value="lambda repressor-like DNA-binding domains"/>
    <property type="match status" value="1"/>
</dbReference>
<dbReference type="RefSeq" id="WP_118095784.1">
    <property type="nucleotide sequence ID" value="NZ_JAKUVV010000001.1"/>
</dbReference>
<evidence type="ECO:0000313" key="3">
    <source>
        <dbReference type="EMBL" id="RHC94977.1"/>
    </source>
</evidence>
<reference evidence="3 4" key="1">
    <citation type="submission" date="2018-08" db="EMBL/GenBank/DDBJ databases">
        <title>A genome reference for cultivated species of the human gut microbiota.</title>
        <authorList>
            <person name="Zou Y."/>
            <person name="Xue W."/>
            <person name="Luo G."/>
        </authorList>
    </citation>
    <scope>NUCLEOTIDE SEQUENCE [LARGE SCALE GENOMIC DNA]</scope>
    <source>
        <strain evidence="3 4">AM33-3BH</strain>
    </source>
</reference>
<dbReference type="Proteomes" id="UP000285773">
    <property type="component" value="Unassembled WGS sequence"/>
</dbReference>
<dbReference type="GO" id="GO:0003677">
    <property type="term" value="F:DNA binding"/>
    <property type="evidence" value="ECO:0007669"/>
    <property type="project" value="UniProtKB-KW"/>
</dbReference>
<protein>
    <submittedName>
        <fullName evidence="3">XRE family transcriptional regulator</fullName>
    </submittedName>
</protein>
<dbReference type="EMBL" id="QSIO01000002">
    <property type="protein sequence ID" value="RHC94977.1"/>
    <property type="molecule type" value="Genomic_DNA"/>
</dbReference>
<dbReference type="InterPro" id="IPR010982">
    <property type="entry name" value="Lambda_DNA-bd_dom_sf"/>
</dbReference>
<dbReference type="PANTHER" id="PTHR46558">
    <property type="entry name" value="TRACRIPTIONAL REGULATORY PROTEIN-RELATED-RELATED"/>
    <property type="match status" value="1"/>
</dbReference>
<keyword evidence="1" id="KW-0238">DNA-binding</keyword>
<dbReference type="PROSITE" id="PS50943">
    <property type="entry name" value="HTH_CROC1"/>
    <property type="match status" value="1"/>
</dbReference>
<gene>
    <name evidence="3" type="ORF">DW820_06475</name>
</gene>